<feature type="domain" description="MULE transposase" evidence="2">
    <location>
        <begin position="183"/>
        <end position="277"/>
    </location>
</feature>
<dbReference type="RefSeq" id="XP_071933754.1">
    <property type="nucleotide sequence ID" value="XM_072077653.1"/>
</dbReference>
<dbReference type="InterPro" id="IPR018289">
    <property type="entry name" value="MULE_transposase_dom"/>
</dbReference>
<dbReference type="Proteomes" id="UP001652660">
    <property type="component" value="Chromosome 2e"/>
</dbReference>
<accession>A0ABM4WPP6</accession>
<protein>
    <submittedName>
        <fullName evidence="4">Protein FAR1-RELATED SEQUENCE 5-like</fullName>
    </submittedName>
</protein>
<evidence type="ECO:0000259" key="1">
    <source>
        <dbReference type="Pfam" id="PF03101"/>
    </source>
</evidence>
<reference evidence="4" key="1">
    <citation type="submission" date="2025-08" db="UniProtKB">
        <authorList>
            <consortium name="RefSeq"/>
        </authorList>
    </citation>
    <scope>IDENTIFICATION</scope>
    <source>
        <tissue evidence="4">Leaves</tissue>
    </source>
</reference>
<keyword evidence="3" id="KW-1185">Reference proteome</keyword>
<dbReference type="GeneID" id="140036295"/>
<gene>
    <name evidence="4" type="primary">LOC140036295</name>
</gene>
<name>A0ABM4WPP6_COFAR</name>
<sequence length="307" mass="35484">MDCNKLAEDRTPELGMEFNSEEDAYKFYNKYAFKIGFSVRKDYLNKDKDGVTTSRRYSCCKESVKRKYEGDMMPKRTQAPTKTGCGAKMVIVLLRGTMKYRVHDLVLEHNHELHIAQCSHMMPSQRKVSETQGFQAEISEDAGLSLKQSHELMGKELDCEEQITNIFWDDAGMLIDYNFFGDVVTFDTTYKTNKEYRPLGVFVGFNQHRQIVIFGAALMYDETIDSFKWVFSTFLEAMCGKRPSTKLTDQDHAIVAALSVVLPEIFHGLCTFHIRHNFMKDLGNHYKENSDLPYMFGACMYEIEEVE</sequence>
<organism evidence="3 4">
    <name type="scientific">Coffea arabica</name>
    <name type="common">Arabian coffee</name>
    <dbReference type="NCBI Taxonomy" id="13443"/>
    <lineage>
        <taxon>Eukaryota</taxon>
        <taxon>Viridiplantae</taxon>
        <taxon>Streptophyta</taxon>
        <taxon>Embryophyta</taxon>
        <taxon>Tracheophyta</taxon>
        <taxon>Spermatophyta</taxon>
        <taxon>Magnoliopsida</taxon>
        <taxon>eudicotyledons</taxon>
        <taxon>Gunneridae</taxon>
        <taxon>Pentapetalae</taxon>
        <taxon>asterids</taxon>
        <taxon>lamiids</taxon>
        <taxon>Gentianales</taxon>
        <taxon>Rubiaceae</taxon>
        <taxon>Ixoroideae</taxon>
        <taxon>Gardenieae complex</taxon>
        <taxon>Bertiereae - Coffeeae clade</taxon>
        <taxon>Coffeeae</taxon>
        <taxon>Coffea</taxon>
    </lineage>
</organism>
<evidence type="ECO:0000313" key="4">
    <source>
        <dbReference type="RefSeq" id="XP_071933754.1"/>
    </source>
</evidence>
<proteinExistence type="predicted"/>
<evidence type="ECO:0000313" key="3">
    <source>
        <dbReference type="Proteomes" id="UP001652660"/>
    </source>
</evidence>
<dbReference type="InterPro" id="IPR004330">
    <property type="entry name" value="FAR1_DNA_bnd_dom"/>
</dbReference>
<dbReference type="PANTHER" id="PTHR47718">
    <property type="entry name" value="OS01G0519700 PROTEIN"/>
    <property type="match status" value="1"/>
</dbReference>
<dbReference type="PANTHER" id="PTHR47718:SF2">
    <property type="entry name" value="PROTEIN FAR1-RELATED SEQUENCE 5-LIKE"/>
    <property type="match status" value="1"/>
</dbReference>
<dbReference type="Pfam" id="PF10551">
    <property type="entry name" value="MULE"/>
    <property type="match status" value="1"/>
</dbReference>
<feature type="domain" description="FAR1" evidence="1">
    <location>
        <begin position="26"/>
        <end position="114"/>
    </location>
</feature>
<evidence type="ECO:0000259" key="2">
    <source>
        <dbReference type="Pfam" id="PF10551"/>
    </source>
</evidence>
<dbReference type="Pfam" id="PF03101">
    <property type="entry name" value="FAR1"/>
    <property type="match status" value="1"/>
</dbReference>